<feature type="signal peptide" evidence="5">
    <location>
        <begin position="1"/>
        <end position="28"/>
    </location>
</feature>
<evidence type="ECO:0000256" key="1">
    <source>
        <dbReference type="ARBA" id="ARBA00004459"/>
    </source>
</evidence>
<feature type="chain" id="PRO_5047069191" description="17 kDa surface antigen" evidence="5">
    <location>
        <begin position="29"/>
        <end position="118"/>
    </location>
</feature>
<accession>A0ABW3H4Q7</accession>
<evidence type="ECO:0000256" key="3">
    <source>
        <dbReference type="ARBA" id="ARBA00015281"/>
    </source>
</evidence>
<dbReference type="Proteomes" id="UP001596977">
    <property type="component" value="Unassembled WGS sequence"/>
</dbReference>
<comment type="similarity">
    <text evidence="2">Belongs to the rickettsiale 17 kDa surface antigen family.</text>
</comment>
<evidence type="ECO:0000256" key="2">
    <source>
        <dbReference type="ARBA" id="ARBA00008681"/>
    </source>
</evidence>
<name>A0ABW3H4Q7_9SPHN</name>
<evidence type="ECO:0000313" key="7">
    <source>
        <dbReference type="EMBL" id="MFD0946214.1"/>
    </source>
</evidence>
<evidence type="ECO:0000313" key="8">
    <source>
        <dbReference type="Proteomes" id="UP001596977"/>
    </source>
</evidence>
<gene>
    <name evidence="7" type="ORF">ACFQ1E_07700</name>
</gene>
<evidence type="ECO:0000256" key="4">
    <source>
        <dbReference type="ARBA" id="ARBA00023288"/>
    </source>
</evidence>
<evidence type="ECO:0000256" key="5">
    <source>
        <dbReference type="SAM" id="SignalP"/>
    </source>
</evidence>
<comment type="subcellular location">
    <subcellularLocation>
        <location evidence="1">Cell outer membrane</location>
        <topology evidence="1">Lipid-anchor</topology>
    </subcellularLocation>
</comment>
<sequence>MRTIMLALGAASLAIPAGFTIPAAPAQAKAAAAKDSQDRRYHKKRYAYREWRGRDGRMYCRKPNGTTGLVVGAAAGALIGRSVDTHGERTTGTLIGAAAGALIGRDIDRNSSRKRYCR</sequence>
<dbReference type="EMBL" id="JBHTJG010000003">
    <property type="protein sequence ID" value="MFD0946214.1"/>
    <property type="molecule type" value="Genomic_DNA"/>
</dbReference>
<keyword evidence="4" id="KW-0449">Lipoprotein</keyword>
<comment type="caution">
    <text evidence="7">The sequence shown here is derived from an EMBL/GenBank/DDBJ whole genome shotgun (WGS) entry which is preliminary data.</text>
</comment>
<keyword evidence="8" id="KW-1185">Reference proteome</keyword>
<reference evidence="8" key="1">
    <citation type="journal article" date="2019" name="Int. J. Syst. Evol. Microbiol.">
        <title>The Global Catalogue of Microorganisms (GCM) 10K type strain sequencing project: providing services to taxonomists for standard genome sequencing and annotation.</title>
        <authorList>
            <consortium name="The Broad Institute Genomics Platform"/>
            <consortium name="The Broad Institute Genome Sequencing Center for Infectious Disease"/>
            <person name="Wu L."/>
            <person name="Ma J."/>
        </authorList>
    </citation>
    <scope>NUCLEOTIDE SEQUENCE [LARGE SCALE GENOMIC DNA]</scope>
    <source>
        <strain evidence="8">CCUG 62982</strain>
    </source>
</reference>
<dbReference type="InterPro" id="IPR008816">
    <property type="entry name" value="Gly_zipper_2TM_dom"/>
</dbReference>
<protein>
    <recommendedName>
        <fullName evidence="3">17 kDa surface antigen</fullName>
    </recommendedName>
</protein>
<keyword evidence="5" id="KW-0732">Signal</keyword>
<organism evidence="7 8">
    <name type="scientific">Sphingomonas canadensis</name>
    <dbReference type="NCBI Taxonomy" id="1219257"/>
    <lineage>
        <taxon>Bacteria</taxon>
        <taxon>Pseudomonadati</taxon>
        <taxon>Pseudomonadota</taxon>
        <taxon>Alphaproteobacteria</taxon>
        <taxon>Sphingomonadales</taxon>
        <taxon>Sphingomonadaceae</taxon>
        <taxon>Sphingomonas</taxon>
    </lineage>
</organism>
<feature type="domain" description="Glycine zipper 2TM" evidence="6">
    <location>
        <begin position="68"/>
        <end position="107"/>
    </location>
</feature>
<dbReference type="Pfam" id="PF05433">
    <property type="entry name" value="Rick_17kDa_Anti"/>
    <property type="match status" value="1"/>
</dbReference>
<dbReference type="RefSeq" id="WP_264943588.1">
    <property type="nucleotide sequence ID" value="NZ_JAPDRA010000003.1"/>
</dbReference>
<proteinExistence type="inferred from homology"/>
<evidence type="ECO:0000259" key="6">
    <source>
        <dbReference type="Pfam" id="PF05433"/>
    </source>
</evidence>